<protein>
    <submittedName>
        <fullName evidence="2">Uncharacterized protein</fullName>
    </submittedName>
</protein>
<comment type="caution">
    <text evidence="2">The sequence shown here is derived from an EMBL/GenBank/DDBJ whole genome shotgun (WGS) entry which is preliminary data.</text>
</comment>
<organism evidence="2 3">
    <name type="scientific">Haloarcula sebkhae</name>
    <dbReference type="NCBI Taxonomy" id="932660"/>
    <lineage>
        <taxon>Archaea</taxon>
        <taxon>Methanobacteriati</taxon>
        <taxon>Methanobacteriota</taxon>
        <taxon>Stenosarchaea group</taxon>
        <taxon>Halobacteria</taxon>
        <taxon>Halobacteriales</taxon>
        <taxon>Haloarculaceae</taxon>
        <taxon>Haloarcula</taxon>
    </lineage>
</organism>
<proteinExistence type="predicted"/>
<feature type="region of interest" description="Disordered" evidence="1">
    <location>
        <begin position="120"/>
        <end position="185"/>
    </location>
</feature>
<evidence type="ECO:0000313" key="3">
    <source>
        <dbReference type="Proteomes" id="UP000614221"/>
    </source>
</evidence>
<evidence type="ECO:0000256" key="1">
    <source>
        <dbReference type="SAM" id="MobiDB-lite"/>
    </source>
</evidence>
<evidence type="ECO:0000313" key="2">
    <source>
        <dbReference type="EMBL" id="GGK63496.1"/>
    </source>
</evidence>
<gene>
    <name evidence="2" type="ORF">GCM10009067_14800</name>
</gene>
<dbReference type="EMBL" id="BMPD01000002">
    <property type="protein sequence ID" value="GGK63496.1"/>
    <property type="molecule type" value="Genomic_DNA"/>
</dbReference>
<accession>A0A830EIM3</accession>
<reference evidence="2" key="1">
    <citation type="journal article" date="2014" name="Int. J. Syst. Evol. Microbiol.">
        <title>Complete genome sequence of Corynebacterium casei LMG S-19264T (=DSM 44701T), isolated from a smear-ripened cheese.</title>
        <authorList>
            <consortium name="US DOE Joint Genome Institute (JGI-PGF)"/>
            <person name="Walter F."/>
            <person name="Albersmeier A."/>
            <person name="Kalinowski J."/>
            <person name="Ruckert C."/>
        </authorList>
    </citation>
    <scope>NUCLEOTIDE SEQUENCE</scope>
    <source>
        <strain evidence="2">JCM 19018</strain>
    </source>
</reference>
<dbReference type="AlphaFoldDB" id="A0A830EIM3"/>
<sequence>MIRDYTVLDTSHYSNMGVDKTIELKVKVENSGTGPGGSWHAFNDRLKFVVVNRVYGRSQYLTMRDGERLPVEIGGVETTMIEVPEDEAYGERQFVDIPVTVKSGTHTVTVDGVDIGQIEVYNPDYPPESKSTEPDVPGTTDSDQTDQAAASTPTADSESTGQSDSQQSETTGQSDSEQQGSRVTTKTVAAAGIAALALLIWVR</sequence>
<feature type="compositionally biased region" description="Polar residues" evidence="1">
    <location>
        <begin position="139"/>
        <end position="185"/>
    </location>
</feature>
<dbReference type="Proteomes" id="UP000614221">
    <property type="component" value="Unassembled WGS sequence"/>
</dbReference>
<name>A0A830EIM3_9EURY</name>
<reference evidence="2" key="2">
    <citation type="submission" date="2020-09" db="EMBL/GenBank/DDBJ databases">
        <authorList>
            <person name="Sun Q."/>
            <person name="Ohkuma M."/>
        </authorList>
    </citation>
    <scope>NUCLEOTIDE SEQUENCE</scope>
    <source>
        <strain evidence="2">JCM 19018</strain>
    </source>
</reference>